<feature type="transmembrane region" description="Helical" evidence="1">
    <location>
        <begin position="7"/>
        <end position="28"/>
    </location>
</feature>
<keyword evidence="3" id="KW-1185">Reference proteome</keyword>
<name>A0ABZ2SNB8_9ENTE</name>
<accession>A0ABZ2SNB8</accession>
<gene>
    <name evidence="2" type="ORF">DOK78_001666</name>
</gene>
<organism evidence="2 3">
    <name type="scientific">Candidatus Enterococcus lowellii</name>
    <dbReference type="NCBI Taxonomy" id="2230877"/>
    <lineage>
        <taxon>Bacteria</taxon>
        <taxon>Bacillati</taxon>
        <taxon>Bacillota</taxon>
        <taxon>Bacilli</taxon>
        <taxon>Lactobacillales</taxon>
        <taxon>Enterococcaceae</taxon>
        <taxon>Enterococcus</taxon>
    </lineage>
</organism>
<feature type="transmembrane region" description="Helical" evidence="1">
    <location>
        <begin position="48"/>
        <end position="71"/>
    </location>
</feature>
<reference evidence="2 3" key="1">
    <citation type="submission" date="2024-03" db="EMBL/GenBank/DDBJ databases">
        <title>The Genome Sequence of Enterococcus sp. DIV2402.</title>
        <authorList>
            <consortium name="The Broad Institute Genomics Platform"/>
            <consortium name="The Broad Institute Microbial Omics Core"/>
            <consortium name="The Broad Institute Genomic Center for Infectious Diseases"/>
            <person name="Earl A."/>
            <person name="Manson A."/>
            <person name="Gilmore M."/>
            <person name="Schwartman J."/>
            <person name="Shea T."/>
            <person name="Abouelleil A."/>
            <person name="Cao P."/>
            <person name="Chapman S."/>
            <person name="Cusick C."/>
            <person name="Young S."/>
            <person name="Neafsey D."/>
            <person name="Nusbaum C."/>
            <person name="Birren B."/>
        </authorList>
    </citation>
    <scope>NUCLEOTIDE SEQUENCE [LARGE SCALE GENOMIC DNA]</scope>
    <source>
        <strain evidence="2 3">DIV2402</strain>
    </source>
</reference>
<keyword evidence="1" id="KW-0472">Membrane</keyword>
<dbReference type="RefSeq" id="WP_207940795.1">
    <property type="nucleotide sequence ID" value="NZ_CP147251.1"/>
</dbReference>
<protein>
    <submittedName>
        <fullName evidence="2">Uncharacterized protein</fullName>
    </submittedName>
</protein>
<dbReference type="Proteomes" id="UP000664701">
    <property type="component" value="Chromosome"/>
</dbReference>
<evidence type="ECO:0000313" key="3">
    <source>
        <dbReference type="Proteomes" id="UP000664701"/>
    </source>
</evidence>
<evidence type="ECO:0000256" key="1">
    <source>
        <dbReference type="SAM" id="Phobius"/>
    </source>
</evidence>
<keyword evidence="1" id="KW-1133">Transmembrane helix</keyword>
<proteinExistence type="predicted"/>
<sequence>MKKINHLLQLGSILLMIGSIILFVMVSKSVKQVGTTNFDLAKWQDADLFVLKLGFNCLVASFALSVSSLFFSVKWLTKKEK</sequence>
<evidence type="ECO:0000313" key="2">
    <source>
        <dbReference type="EMBL" id="WYJ77028.1"/>
    </source>
</evidence>
<dbReference type="EMBL" id="CP147251">
    <property type="protein sequence ID" value="WYJ77028.1"/>
    <property type="molecule type" value="Genomic_DNA"/>
</dbReference>
<keyword evidence="1" id="KW-0812">Transmembrane</keyword>